<dbReference type="Proteomes" id="UP000000589">
    <property type="component" value="Chromosome 9"/>
</dbReference>
<evidence type="ECO:0000313" key="3">
    <source>
        <dbReference type="Proteomes" id="UP000000589"/>
    </source>
</evidence>
<dbReference type="MGI" id="MGI:107876">
    <property type="gene designation" value="Uqcrc1"/>
</dbReference>
<dbReference type="AGR" id="MGI:107876"/>
<gene>
    <name evidence="1 2" type="primary">Uqcrc1</name>
</gene>
<evidence type="ECO:0000313" key="1">
    <source>
        <dbReference type="Ensembl" id="ENSMUSP00000141603.2"/>
    </source>
</evidence>
<proteinExistence type="predicted"/>
<evidence type="ECO:0000313" key="2">
    <source>
        <dbReference type="MGI" id="MGI:107876"/>
    </source>
</evidence>
<reference evidence="1" key="3">
    <citation type="submission" date="2025-08" db="UniProtKB">
        <authorList>
            <consortium name="Ensembl"/>
        </authorList>
    </citation>
    <scope>IDENTIFICATION</scope>
    <source>
        <strain evidence="1">C57BL/6J</strain>
    </source>
</reference>
<dbReference type="Ensembl" id="ENSMUST00000195738.2">
    <property type="protein sequence ID" value="ENSMUSP00000141603.2"/>
    <property type="gene ID" value="ENSMUSG00000025651.15"/>
</dbReference>
<sequence>MLPARWECGLTLAVAMRLRRTMEQATFWNIWLSREQRIGLAMP</sequence>
<organism evidence="1 3">
    <name type="scientific">Mus musculus</name>
    <name type="common">Mouse</name>
    <dbReference type="NCBI Taxonomy" id="10090"/>
    <lineage>
        <taxon>Eukaryota</taxon>
        <taxon>Metazoa</taxon>
        <taxon>Chordata</taxon>
        <taxon>Craniata</taxon>
        <taxon>Vertebrata</taxon>
        <taxon>Euteleostomi</taxon>
        <taxon>Mammalia</taxon>
        <taxon>Eutheria</taxon>
        <taxon>Euarchontoglires</taxon>
        <taxon>Glires</taxon>
        <taxon>Rodentia</taxon>
        <taxon>Myomorpha</taxon>
        <taxon>Muroidea</taxon>
        <taxon>Muridae</taxon>
        <taxon>Murinae</taxon>
        <taxon>Mus</taxon>
        <taxon>Mus</taxon>
    </lineage>
</organism>
<dbReference type="VEuPathDB" id="HostDB:ENSMUSG00000025651"/>
<reference evidence="1 3" key="1">
    <citation type="journal article" date="2009" name="PLoS Biol.">
        <title>Lineage-specific biology revealed by a finished genome assembly of the mouse.</title>
        <authorList>
            <consortium name="Mouse Genome Sequencing Consortium"/>
            <person name="Church D.M."/>
            <person name="Goodstadt L."/>
            <person name="Hillier L.W."/>
            <person name="Zody M.C."/>
            <person name="Goldstein S."/>
            <person name="She X."/>
            <person name="Bult C.J."/>
            <person name="Agarwala R."/>
            <person name="Cherry J.L."/>
            <person name="DiCuccio M."/>
            <person name="Hlavina W."/>
            <person name="Kapustin Y."/>
            <person name="Meric P."/>
            <person name="Maglott D."/>
            <person name="Birtle Z."/>
            <person name="Marques A.C."/>
            <person name="Graves T."/>
            <person name="Zhou S."/>
            <person name="Teague B."/>
            <person name="Potamousis K."/>
            <person name="Churas C."/>
            <person name="Place M."/>
            <person name="Herschleb J."/>
            <person name="Runnheim R."/>
            <person name="Forrest D."/>
            <person name="Amos-Landgraf J."/>
            <person name="Schwartz D.C."/>
            <person name="Cheng Z."/>
            <person name="Lindblad-Toh K."/>
            <person name="Eichler E.E."/>
            <person name="Ponting C.P."/>
        </authorList>
    </citation>
    <scope>NUCLEOTIDE SEQUENCE [LARGE SCALE GENOMIC DNA]</scope>
    <source>
        <strain evidence="1 3">C57BL/6J</strain>
    </source>
</reference>
<dbReference type="Antibodypedia" id="1257">
    <property type="antibodies" value="374 antibodies from 29 providers"/>
</dbReference>
<name>A0A0A6YWM1_MOUSE</name>
<dbReference type="SMR" id="A0A0A6YWM1"/>
<protein>
    <submittedName>
        <fullName evidence="1">Ubiquinol-cytochrome c reductase core protein 1</fullName>
    </submittedName>
</protein>
<reference evidence="1 3" key="2">
    <citation type="journal article" date="2011" name="PLoS Biol.">
        <title>Modernizing reference genome assemblies.</title>
        <authorList>
            <person name="Church D.M."/>
            <person name="Schneider V.A."/>
            <person name="Graves T."/>
            <person name="Auger K."/>
            <person name="Cunningham F."/>
            <person name="Bouk N."/>
            <person name="Chen H.C."/>
            <person name="Agarwala R."/>
            <person name="McLaren W.M."/>
            <person name="Ritchie G.R."/>
            <person name="Albracht D."/>
            <person name="Kremitzki M."/>
            <person name="Rock S."/>
            <person name="Kotkiewicz H."/>
            <person name="Kremitzki C."/>
            <person name="Wollam A."/>
            <person name="Trani L."/>
            <person name="Fulton L."/>
            <person name="Fulton R."/>
            <person name="Matthews L."/>
            <person name="Whitehead S."/>
            <person name="Chow W."/>
            <person name="Torrance J."/>
            <person name="Dunn M."/>
            <person name="Harden G."/>
            <person name="Threadgold G."/>
            <person name="Wood J."/>
            <person name="Collins J."/>
            <person name="Heath P."/>
            <person name="Griffiths G."/>
            <person name="Pelan S."/>
            <person name="Grafham D."/>
            <person name="Eichler E.E."/>
            <person name="Weinstock G."/>
            <person name="Mardis E.R."/>
            <person name="Wilson R.K."/>
            <person name="Howe K."/>
            <person name="Flicek P."/>
            <person name="Hubbard T."/>
        </authorList>
    </citation>
    <scope>NUCLEOTIDE SEQUENCE [LARGE SCALE GENOMIC DNA]</scope>
    <source>
        <strain evidence="1 3">C57BL/6J</strain>
    </source>
</reference>
<dbReference type="GeneTree" id="ENSGT00940000158931"/>
<dbReference type="ExpressionAtlas" id="A0A0A6YWM1">
    <property type="expression patterns" value="baseline and differential"/>
</dbReference>
<dbReference type="Bgee" id="ENSMUSG00000025651">
    <property type="expression patterns" value="Expressed in proximal tubule and 146 other cell types or tissues"/>
</dbReference>
<dbReference type="HOGENOM" id="CLU_3241988_0_0_1"/>
<keyword evidence="3" id="KW-1185">Reference proteome</keyword>
<reference evidence="1" key="4">
    <citation type="submission" date="2025-09" db="UniProtKB">
        <authorList>
            <consortium name="Ensembl"/>
        </authorList>
    </citation>
    <scope>IDENTIFICATION</scope>
    <source>
        <strain evidence="1">C57BL/6J</strain>
    </source>
</reference>
<accession>A0A0A6YWM1</accession>
<dbReference type="AlphaFoldDB" id="A0A0A6YWM1"/>